<organism evidence="1">
    <name type="scientific">marine sediment metagenome</name>
    <dbReference type="NCBI Taxonomy" id="412755"/>
    <lineage>
        <taxon>unclassified sequences</taxon>
        <taxon>metagenomes</taxon>
        <taxon>ecological metagenomes</taxon>
    </lineage>
</organism>
<proteinExistence type="predicted"/>
<name>A0A0F9DWA2_9ZZZZ</name>
<accession>A0A0F9DWA2</accession>
<evidence type="ECO:0000313" key="1">
    <source>
        <dbReference type="EMBL" id="KKL58006.1"/>
    </source>
</evidence>
<reference evidence="1" key="1">
    <citation type="journal article" date="2015" name="Nature">
        <title>Complex archaea that bridge the gap between prokaryotes and eukaryotes.</title>
        <authorList>
            <person name="Spang A."/>
            <person name="Saw J.H."/>
            <person name="Jorgensen S.L."/>
            <person name="Zaremba-Niedzwiedzka K."/>
            <person name="Martijn J."/>
            <person name="Lind A.E."/>
            <person name="van Eijk R."/>
            <person name="Schleper C."/>
            <person name="Guy L."/>
            <person name="Ettema T.J."/>
        </authorList>
    </citation>
    <scope>NUCLEOTIDE SEQUENCE</scope>
</reference>
<dbReference type="EMBL" id="LAZR01029967">
    <property type="protein sequence ID" value="KKL58006.1"/>
    <property type="molecule type" value="Genomic_DNA"/>
</dbReference>
<gene>
    <name evidence="1" type="ORF">LCGC14_2229700</name>
</gene>
<dbReference type="AlphaFoldDB" id="A0A0F9DWA2"/>
<sequence>PEQAKTIDGLNKPVENKMVDVVGLAVLGGGGLAMKGRSDAQKRIKDGD</sequence>
<protein>
    <submittedName>
        <fullName evidence="1">Uncharacterized protein</fullName>
    </submittedName>
</protein>
<feature type="non-terminal residue" evidence="1">
    <location>
        <position position="1"/>
    </location>
</feature>
<comment type="caution">
    <text evidence="1">The sequence shown here is derived from an EMBL/GenBank/DDBJ whole genome shotgun (WGS) entry which is preliminary data.</text>
</comment>